<keyword evidence="4" id="KW-0997">Cell inner membrane</keyword>
<dbReference type="GO" id="GO:0015628">
    <property type="term" value="P:protein secretion by the type II secretion system"/>
    <property type="evidence" value="ECO:0007669"/>
    <property type="project" value="TreeGrafter"/>
</dbReference>
<dbReference type="Gene3D" id="1.20.81.30">
    <property type="entry name" value="Type II secretion system (T2SS), domain F"/>
    <property type="match status" value="2"/>
</dbReference>
<dbReference type="AlphaFoldDB" id="A0AA43ZC63"/>
<feature type="domain" description="Type II secretion system protein GspF" evidence="9">
    <location>
        <begin position="71"/>
        <end position="192"/>
    </location>
</feature>
<dbReference type="PRINTS" id="PR00812">
    <property type="entry name" value="BCTERIALGSPF"/>
</dbReference>
<evidence type="ECO:0000256" key="1">
    <source>
        <dbReference type="ARBA" id="ARBA00004429"/>
    </source>
</evidence>
<keyword evidence="7 8" id="KW-0472">Membrane</keyword>
<feature type="transmembrane region" description="Helical" evidence="8">
    <location>
        <begin position="375"/>
        <end position="398"/>
    </location>
</feature>
<dbReference type="InterPro" id="IPR003004">
    <property type="entry name" value="GspF/PilC"/>
</dbReference>
<dbReference type="Pfam" id="PF00482">
    <property type="entry name" value="T2SSF"/>
    <property type="match status" value="2"/>
</dbReference>
<dbReference type="PANTHER" id="PTHR30012:SF7">
    <property type="entry name" value="PROTEIN TRANSPORT PROTEIN HOFC HOMOLOG"/>
    <property type="match status" value="1"/>
</dbReference>
<comment type="similarity">
    <text evidence="2">Belongs to the GSP F family.</text>
</comment>
<dbReference type="EMBL" id="JAANCM010000001">
    <property type="protein sequence ID" value="NHT74879.1"/>
    <property type="molecule type" value="Genomic_DNA"/>
</dbReference>
<keyword evidence="3" id="KW-1003">Cell membrane</keyword>
<dbReference type="InterPro" id="IPR018076">
    <property type="entry name" value="T2SS_GspF_dom"/>
</dbReference>
<evidence type="ECO:0000256" key="5">
    <source>
        <dbReference type="ARBA" id="ARBA00022692"/>
    </source>
</evidence>
<evidence type="ECO:0000256" key="2">
    <source>
        <dbReference type="ARBA" id="ARBA00005745"/>
    </source>
</evidence>
<feature type="domain" description="Type II secretion system protein GspF" evidence="9">
    <location>
        <begin position="272"/>
        <end position="392"/>
    </location>
</feature>
<gene>
    <name evidence="10" type="ORF">G8E10_03820</name>
</gene>
<evidence type="ECO:0000256" key="8">
    <source>
        <dbReference type="SAM" id="Phobius"/>
    </source>
</evidence>
<proteinExistence type="inferred from homology"/>
<evidence type="ECO:0000259" key="9">
    <source>
        <dbReference type="Pfam" id="PF00482"/>
    </source>
</evidence>
<dbReference type="GO" id="GO:0005886">
    <property type="term" value="C:plasma membrane"/>
    <property type="evidence" value="ECO:0007669"/>
    <property type="project" value="UniProtKB-SubCell"/>
</dbReference>
<name>A0AA43ZC63_9HYPH</name>
<keyword evidence="5 8" id="KW-0812">Transmembrane</keyword>
<keyword evidence="6 8" id="KW-1133">Transmembrane helix</keyword>
<dbReference type="PANTHER" id="PTHR30012">
    <property type="entry name" value="GENERAL SECRETION PATHWAY PROTEIN"/>
    <property type="match status" value="1"/>
</dbReference>
<organism evidence="10 11">
    <name type="scientific">Ferranicluibacter rubi</name>
    <dbReference type="NCBI Taxonomy" id="2715133"/>
    <lineage>
        <taxon>Bacteria</taxon>
        <taxon>Pseudomonadati</taxon>
        <taxon>Pseudomonadota</taxon>
        <taxon>Alphaproteobacteria</taxon>
        <taxon>Hyphomicrobiales</taxon>
        <taxon>Rhizobiaceae</taxon>
        <taxon>Ferranicluibacter</taxon>
    </lineage>
</organism>
<dbReference type="InterPro" id="IPR042094">
    <property type="entry name" value="T2SS_GspF_sf"/>
</dbReference>
<evidence type="ECO:0000256" key="7">
    <source>
        <dbReference type="ARBA" id="ARBA00023136"/>
    </source>
</evidence>
<protein>
    <submittedName>
        <fullName evidence="10">Type II secretion system F family protein</fullName>
    </submittedName>
</protein>
<evidence type="ECO:0000256" key="4">
    <source>
        <dbReference type="ARBA" id="ARBA00022519"/>
    </source>
</evidence>
<evidence type="ECO:0000256" key="3">
    <source>
        <dbReference type="ARBA" id="ARBA00022475"/>
    </source>
</evidence>
<accession>A0AA43ZC63</accession>
<feature type="transmembrane region" description="Helical" evidence="8">
    <location>
        <begin position="165"/>
        <end position="191"/>
    </location>
</feature>
<comment type="caution">
    <text evidence="10">The sequence shown here is derived from an EMBL/GenBank/DDBJ whole genome shotgun (WGS) entry which is preliminary data.</text>
</comment>
<evidence type="ECO:0000313" key="10">
    <source>
        <dbReference type="EMBL" id="NHT74879.1"/>
    </source>
</evidence>
<dbReference type="Proteomes" id="UP001155840">
    <property type="component" value="Unassembled WGS sequence"/>
</dbReference>
<dbReference type="RefSeq" id="WP_167127020.1">
    <property type="nucleotide sequence ID" value="NZ_JAANCM010000001.1"/>
</dbReference>
<evidence type="ECO:0000313" key="11">
    <source>
        <dbReference type="Proteomes" id="UP001155840"/>
    </source>
</evidence>
<sequence>MTVFSYQALGASGKMIAGTMEASTRADVIEQLDRANATPITIEEATGQENRSWRDRLTIEPAGEDITGFTVDLAMLLKGGVTLNEALLILTQMETRRWLVKLIERLHVELSGGKSFSKVLAQHPRLFPPLYVKMIEVAEVSGRLEQALTSIAAERQRSERLRKRLIAALAYPAFLTVAALGVLAFVLLYIIPQFEGAIAGFRDRISPSALFVFRLSEWFRGNVDVVLIAMAALLLGFMLIKRLGQRRSLFLEILAFLPLTSRIVTYHLTLTFCRTLEILLENGVDISTALRLIRGIHPLPSTVAKVDGVIADVRSGKRLTQALATQNLLPSHVVQMLRVGEESGHLSDSAGRIAGFYETKLDASLARLTAVAGPLLMMGVSMLIGWLILSIMSALMSINDLLV</sequence>
<feature type="transmembrane region" description="Helical" evidence="8">
    <location>
        <begin position="218"/>
        <end position="240"/>
    </location>
</feature>
<keyword evidence="11" id="KW-1185">Reference proteome</keyword>
<reference evidence="10" key="1">
    <citation type="submission" date="2020-03" db="EMBL/GenBank/DDBJ databases">
        <title>Ferranicluibacter endophyticum gen. nov., sp. nov., a new genus isolated from Rubus ulmifolius Schott. stem.</title>
        <authorList>
            <person name="Roca-Couso R."/>
            <person name="Flores-Felix J.D."/>
            <person name="Igual J.M."/>
            <person name="Rivas R."/>
        </authorList>
    </citation>
    <scope>NUCLEOTIDE SEQUENCE</scope>
    <source>
        <strain evidence="10">CRRU44</strain>
    </source>
</reference>
<comment type="subcellular location">
    <subcellularLocation>
        <location evidence="1">Cell inner membrane</location>
        <topology evidence="1">Multi-pass membrane protein</topology>
    </subcellularLocation>
</comment>
<evidence type="ECO:0000256" key="6">
    <source>
        <dbReference type="ARBA" id="ARBA00022989"/>
    </source>
</evidence>